<evidence type="ECO:0000256" key="2">
    <source>
        <dbReference type="SAM" id="Phobius"/>
    </source>
</evidence>
<organism evidence="3 4">
    <name type="scientific">Amanita muscaria (strain Koide BX008)</name>
    <dbReference type="NCBI Taxonomy" id="946122"/>
    <lineage>
        <taxon>Eukaryota</taxon>
        <taxon>Fungi</taxon>
        <taxon>Dikarya</taxon>
        <taxon>Basidiomycota</taxon>
        <taxon>Agaricomycotina</taxon>
        <taxon>Agaricomycetes</taxon>
        <taxon>Agaricomycetidae</taxon>
        <taxon>Agaricales</taxon>
        <taxon>Pluteineae</taxon>
        <taxon>Amanitaceae</taxon>
        <taxon>Amanita</taxon>
    </lineage>
</organism>
<reference evidence="3 4" key="1">
    <citation type="submission" date="2014-04" db="EMBL/GenBank/DDBJ databases">
        <title>Evolutionary Origins and Diversification of the Mycorrhizal Mutualists.</title>
        <authorList>
            <consortium name="DOE Joint Genome Institute"/>
            <consortium name="Mycorrhizal Genomics Consortium"/>
            <person name="Kohler A."/>
            <person name="Kuo A."/>
            <person name="Nagy L.G."/>
            <person name="Floudas D."/>
            <person name="Copeland A."/>
            <person name="Barry K.W."/>
            <person name="Cichocki N."/>
            <person name="Veneault-Fourrey C."/>
            <person name="LaButti K."/>
            <person name="Lindquist E.A."/>
            <person name="Lipzen A."/>
            <person name="Lundell T."/>
            <person name="Morin E."/>
            <person name="Murat C."/>
            <person name="Riley R."/>
            <person name="Ohm R."/>
            <person name="Sun H."/>
            <person name="Tunlid A."/>
            <person name="Henrissat B."/>
            <person name="Grigoriev I.V."/>
            <person name="Hibbett D.S."/>
            <person name="Martin F."/>
        </authorList>
    </citation>
    <scope>NUCLEOTIDE SEQUENCE [LARGE SCALE GENOMIC DNA]</scope>
    <source>
        <strain evidence="3 4">Koide BX008</strain>
    </source>
</reference>
<proteinExistence type="predicted"/>
<gene>
    <name evidence="3" type="ORF">M378DRAFT_21539</name>
</gene>
<dbReference type="AlphaFoldDB" id="A0A0C2XJW1"/>
<dbReference type="Proteomes" id="UP000054549">
    <property type="component" value="Unassembled WGS sequence"/>
</dbReference>
<keyword evidence="2" id="KW-0472">Membrane</keyword>
<keyword evidence="2" id="KW-1133">Transmembrane helix</keyword>
<dbReference type="HOGENOM" id="CLU_1156122_0_0_1"/>
<protein>
    <submittedName>
        <fullName evidence="3">Uncharacterized protein</fullName>
    </submittedName>
</protein>
<dbReference type="InParanoid" id="A0A0C2XJW1"/>
<keyword evidence="2" id="KW-0812">Transmembrane</keyword>
<feature type="compositionally biased region" description="Basic and acidic residues" evidence="1">
    <location>
        <begin position="190"/>
        <end position="201"/>
    </location>
</feature>
<name>A0A0C2XJW1_AMAMK</name>
<keyword evidence="4" id="KW-1185">Reference proteome</keyword>
<evidence type="ECO:0000256" key="1">
    <source>
        <dbReference type="SAM" id="MobiDB-lite"/>
    </source>
</evidence>
<evidence type="ECO:0000313" key="4">
    <source>
        <dbReference type="Proteomes" id="UP000054549"/>
    </source>
</evidence>
<accession>A0A0C2XJW1</accession>
<feature type="region of interest" description="Disordered" evidence="1">
    <location>
        <begin position="177"/>
        <end position="206"/>
    </location>
</feature>
<dbReference type="EMBL" id="KN818226">
    <property type="protein sequence ID" value="KIL69373.1"/>
    <property type="molecule type" value="Genomic_DNA"/>
</dbReference>
<sequence length="240" mass="27268">MFIFTFTLFLVLLVYLLPPLFLLHILWLLASTVLTGRRITEILHGVVVVKEDCCLPQPPGFFSLESRSDNLMERCAPTDSSSVSLNSEHIDKHPTSDILCFPSLGEVCVMDASQTCPHEDIVKEPNTYICSDDAPESPLLTRRPSRNFSTPFRKLSLPSRVRRHSTFSKTSSSFLKRLSGGWNKPQPLKRQKDDANRTTDHARKRSSPSWLRAIKLIIYPPDASAKLYIRELHVRSTSYP</sequence>
<feature type="transmembrane region" description="Helical" evidence="2">
    <location>
        <begin position="6"/>
        <end position="29"/>
    </location>
</feature>
<evidence type="ECO:0000313" key="3">
    <source>
        <dbReference type="EMBL" id="KIL69373.1"/>
    </source>
</evidence>